<dbReference type="InterPro" id="IPR018319">
    <property type="entry name" value="SelA-like"/>
</dbReference>
<keyword evidence="5" id="KW-0648">Protein biosynthesis</keyword>
<evidence type="ECO:0000256" key="6">
    <source>
        <dbReference type="ARBA" id="ARBA00023266"/>
    </source>
</evidence>
<dbReference type="InterPro" id="IPR004534">
    <property type="entry name" value="SelA_trans"/>
</dbReference>
<dbReference type="SUPFAM" id="SSF53383">
    <property type="entry name" value="PLP-dependent transferases"/>
    <property type="match status" value="1"/>
</dbReference>
<evidence type="ECO:0000256" key="5">
    <source>
        <dbReference type="ARBA" id="ARBA00022917"/>
    </source>
</evidence>
<dbReference type="NCBIfam" id="TIGR00474">
    <property type="entry name" value="selA"/>
    <property type="match status" value="1"/>
</dbReference>
<dbReference type="Pfam" id="PF03841">
    <property type="entry name" value="SelA"/>
    <property type="match status" value="1"/>
</dbReference>
<dbReference type="PANTHER" id="PTHR32328:SF0">
    <property type="entry name" value="L-SERYL-TRNA(SEC) SELENIUM TRANSFERASE"/>
    <property type="match status" value="1"/>
</dbReference>
<dbReference type="GO" id="GO:0004125">
    <property type="term" value="F:L-seryl-tRNA(Sec) selenium transferase activity"/>
    <property type="evidence" value="ECO:0007669"/>
    <property type="project" value="InterPro"/>
</dbReference>
<evidence type="ECO:0000256" key="2">
    <source>
        <dbReference type="ARBA" id="ARBA00022490"/>
    </source>
</evidence>
<keyword evidence="3" id="KW-0808">Transferase</keyword>
<evidence type="ECO:0008006" key="8">
    <source>
        <dbReference type="Google" id="ProtNLM"/>
    </source>
</evidence>
<keyword evidence="4" id="KW-0663">Pyridoxal phosphate</keyword>
<dbReference type="GO" id="GO:0005737">
    <property type="term" value="C:cytoplasm"/>
    <property type="evidence" value="ECO:0007669"/>
    <property type="project" value="InterPro"/>
</dbReference>
<evidence type="ECO:0000256" key="1">
    <source>
        <dbReference type="ARBA" id="ARBA00001933"/>
    </source>
</evidence>
<dbReference type="PANTHER" id="PTHR32328">
    <property type="entry name" value="L-SERYL-TRNA(SEC) SELENIUM TRANSFERASE"/>
    <property type="match status" value="1"/>
</dbReference>
<sequence length="468" mass="51755">MGKSTSYKFLPSITECDTFLKEQNLVHGKAVREQVNTVLNQVRQEISQDKTGNVSDNNAQILKRVAAEVRKQSLGTQRVINATGVVVHTNLGRAPLSDKLLGEVLPGMSSYSTLEFDLNTGKRGSRDSKVRKLLRSLSGAEDAMVVNNNAAAVFLMLKALTSGLPEGKIPEVIVSRGELVEIGGSFRIPDIMREAGVKLIEVGTTNRCRLPDYELALNENTAALLKVHPSNYEIHGFTESVSVDKMADLAHSKGLLCFHDWGSGSFYQFQQHGLSEYATADQELSAGPDLLTFSGDKLLGGVQAGVLLGNANNIQKLRKHALYRALRLDKITLSLLEATLEAYLDLKTLPEQVPTVGLLELTCEEIREKVKHFMKQLKLPKKSAWNCELRETESRTGGGAFPELPLESTALVLSHPEWSAHELQEWFRSQAVPIIARVHEEQIWLDFRTILPHDSDELQSVLSRLISA</sequence>
<proteinExistence type="inferred from homology"/>
<organism evidence="7">
    <name type="scientific">marine metagenome</name>
    <dbReference type="NCBI Taxonomy" id="408172"/>
    <lineage>
        <taxon>unclassified sequences</taxon>
        <taxon>metagenomes</taxon>
        <taxon>ecological metagenomes</taxon>
    </lineage>
</organism>
<dbReference type="Gene3D" id="3.90.1150.180">
    <property type="match status" value="1"/>
</dbReference>
<name>A0A381QEY9_9ZZZZ</name>
<keyword evidence="2" id="KW-0963">Cytoplasm</keyword>
<evidence type="ECO:0000256" key="4">
    <source>
        <dbReference type="ARBA" id="ARBA00022898"/>
    </source>
</evidence>
<protein>
    <recommendedName>
        <fullName evidence="8">L-seryl-tRNA selenium transferase N-terminal domain-containing protein</fullName>
    </recommendedName>
</protein>
<accession>A0A381QEY9</accession>
<dbReference type="Gene3D" id="3.40.640.10">
    <property type="entry name" value="Type I PLP-dependent aspartate aminotransferase-like (Major domain)"/>
    <property type="match status" value="1"/>
</dbReference>
<keyword evidence="6" id="KW-0711">Selenium</keyword>
<dbReference type="EMBL" id="UINC01001270">
    <property type="protein sequence ID" value="SUZ76223.1"/>
    <property type="molecule type" value="Genomic_DNA"/>
</dbReference>
<gene>
    <name evidence="7" type="ORF">METZ01_LOCUS29077</name>
</gene>
<dbReference type="InterPro" id="IPR015421">
    <property type="entry name" value="PyrdxlP-dep_Trfase_major"/>
</dbReference>
<comment type="cofactor">
    <cofactor evidence="1">
        <name>pyridoxal 5'-phosphate</name>
        <dbReference type="ChEBI" id="CHEBI:597326"/>
    </cofactor>
</comment>
<evidence type="ECO:0000313" key="7">
    <source>
        <dbReference type="EMBL" id="SUZ76223.1"/>
    </source>
</evidence>
<dbReference type="InterPro" id="IPR015424">
    <property type="entry name" value="PyrdxlP-dep_Trfase"/>
</dbReference>
<dbReference type="GO" id="GO:0001514">
    <property type="term" value="P:selenocysteine incorporation"/>
    <property type="evidence" value="ECO:0007669"/>
    <property type="project" value="InterPro"/>
</dbReference>
<evidence type="ECO:0000256" key="3">
    <source>
        <dbReference type="ARBA" id="ARBA00022679"/>
    </source>
</evidence>
<dbReference type="HAMAP" id="MF_00423">
    <property type="entry name" value="SelA"/>
    <property type="match status" value="1"/>
</dbReference>
<dbReference type="AlphaFoldDB" id="A0A381QEY9"/>
<reference evidence="7" key="1">
    <citation type="submission" date="2018-05" db="EMBL/GenBank/DDBJ databases">
        <authorList>
            <person name="Lanie J.A."/>
            <person name="Ng W.-L."/>
            <person name="Kazmierczak K.M."/>
            <person name="Andrzejewski T.M."/>
            <person name="Davidsen T.M."/>
            <person name="Wayne K.J."/>
            <person name="Tettelin H."/>
            <person name="Glass J.I."/>
            <person name="Rusch D."/>
            <person name="Podicherti R."/>
            <person name="Tsui H.-C.T."/>
            <person name="Winkler M.E."/>
        </authorList>
    </citation>
    <scope>NUCLEOTIDE SEQUENCE</scope>
</reference>